<evidence type="ECO:0000256" key="7">
    <source>
        <dbReference type="ARBA" id="ARBA00023163"/>
    </source>
</evidence>
<dbReference type="PANTHER" id="PTHR24377">
    <property type="entry name" value="IP01015P-RELATED"/>
    <property type="match status" value="1"/>
</dbReference>
<keyword evidence="8" id="KW-0539">Nucleus</keyword>
<dbReference type="Gene3D" id="3.30.160.60">
    <property type="entry name" value="Classic Zinc Finger"/>
    <property type="match status" value="3"/>
</dbReference>
<feature type="domain" description="C2H2-type" evidence="10">
    <location>
        <begin position="195"/>
        <end position="222"/>
    </location>
</feature>
<keyword evidence="4 9" id="KW-0863">Zinc-finger</keyword>
<evidence type="ECO:0000259" key="10">
    <source>
        <dbReference type="PROSITE" id="PS50157"/>
    </source>
</evidence>
<organism evidence="11 12">
    <name type="scientific">Orchesella cincta</name>
    <name type="common">Springtail</name>
    <name type="synonym">Podura cincta</name>
    <dbReference type="NCBI Taxonomy" id="48709"/>
    <lineage>
        <taxon>Eukaryota</taxon>
        <taxon>Metazoa</taxon>
        <taxon>Ecdysozoa</taxon>
        <taxon>Arthropoda</taxon>
        <taxon>Hexapoda</taxon>
        <taxon>Collembola</taxon>
        <taxon>Entomobryomorpha</taxon>
        <taxon>Entomobryoidea</taxon>
        <taxon>Orchesellidae</taxon>
        <taxon>Orchesellinae</taxon>
        <taxon>Orchesella</taxon>
    </lineage>
</organism>
<keyword evidence="7" id="KW-0804">Transcription</keyword>
<dbReference type="PROSITE" id="PS00028">
    <property type="entry name" value="ZINC_FINGER_C2H2_1"/>
    <property type="match status" value="4"/>
</dbReference>
<protein>
    <submittedName>
        <fullName evidence="11">Putative zinc finger protein</fullName>
    </submittedName>
</protein>
<name>A0A1D2M2D7_ORCCI</name>
<evidence type="ECO:0000256" key="8">
    <source>
        <dbReference type="ARBA" id="ARBA00023242"/>
    </source>
</evidence>
<evidence type="ECO:0000256" key="5">
    <source>
        <dbReference type="ARBA" id="ARBA00022833"/>
    </source>
</evidence>
<evidence type="ECO:0000256" key="4">
    <source>
        <dbReference type="ARBA" id="ARBA00022771"/>
    </source>
</evidence>
<dbReference type="FunFam" id="3.30.160.60:FF:000446">
    <property type="entry name" value="Zinc finger protein"/>
    <property type="match status" value="1"/>
</dbReference>
<dbReference type="EMBL" id="LJIJ01006205">
    <property type="protein sequence ID" value="ODM87081.1"/>
    <property type="molecule type" value="Genomic_DNA"/>
</dbReference>
<proteinExistence type="predicted"/>
<keyword evidence="12" id="KW-1185">Reference proteome</keyword>
<dbReference type="SMART" id="SM00355">
    <property type="entry name" value="ZnF_C2H2"/>
    <property type="match status" value="5"/>
</dbReference>
<feature type="non-terminal residue" evidence="11">
    <location>
        <position position="1"/>
    </location>
</feature>
<evidence type="ECO:0000313" key="12">
    <source>
        <dbReference type="Proteomes" id="UP000094527"/>
    </source>
</evidence>
<comment type="subcellular location">
    <subcellularLocation>
        <location evidence="1">Nucleus</location>
    </subcellularLocation>
</comment>
<dbReference type="GO" id="GO:0008270">
    <property type="term" value="F:zinc ion binding"/>
    <property type="evidence" value="ECO:0007669"/>
    <property type="project" value="UniProtKB-KW"/>
</dbReference>
<dbReference type="InterPro" id="IPR013087">
    <property type="entry name" value="Znf_C2H2_type"/>
</dbReference>
<evidence type="ECO:0000256" key="6">
    <source>
        <dbReference type="ARBA" id="ARBA00023015"/>
    </source>
</evidence>
<evidence type="ECO:0000256" key="9">
    <source>
        <dbReference type="PROSITE-ProRule" id="PRU00042"/>
    </source>
</evidence>
<feature type="domain" description="C2H2-type" evidence="10">
    <location>
        <begin position="166"/>
        <end position="194"/>
    </location>
</feature>
<feature type="domain" description="C2H2-type" evidence="10">
    <location>
        <begin position="140"/>
        <end position="165"/>
    </location>
</feature>
<dbReference type="Proteomes" id="UP000094527">
    <property type="component" value="Unassembled WGS sequence"/>
</dbReference>
<keyword evidence="6" id="KW-0805">Transcription regulation</keyword>
<keyword evidence="5" id="KW-0862">Zinc</keyword>
<gene>
    <name evidence="11" type="ORF">Ocin01_19601</name>
</gene>
<evidence type="ECO:0000256" key="2">
    <source>
        <dbReference type="ARBA" id="ARBA00022723"/>
    </source>
</evidence>
<dbReference type="PROSITE" id="PS50157">
    <property type="entry name" value="ZINC_FINGER_C2H2_2"/>
    <property type="match status" value="5"/>
</dbReference>
<sequence>DGNCEMSNLATSLQKCSRVIYHTRKLTPTTHYECMICSSNFHCYKKLVSHRKEVHKPERNRVCNFVQVILYFIQANSTYRSHIVFSLRKGILAEMDERKRILNINTTNVDKSHKCDVCGKFFFNKSYLKIHARPHWREAIPCPTCRRAFAFECQLHVHYHTGEKPFKCTICNKRYATAHTLKVHKLSVHEGQKPFSCNLCGKCFAQHHSLTSHLNRHLGEKTQKCGLCEKSKELRIHTKYHVGDRLSRVHFLPERICY</sequence>
<dbReference type="FunFam" id="3.30.160.60:FF:000110">
    <property type="entry name" value="Zinc finger protein-like"/>
    <property type="match status" value="1"/>
</dbReference>
<dbReference type="SUPFAM" id="SSF57667">
    <property type="entry name" value="beta-beta-alpha zinc fingers"/>
    <property type="match status" value="3"/>
</dbReference>
<dbReference type="STRING" id="48709.A0A1D2M2D7"/>
<reference evidence="11 12" key="1">
    <citation type="journal article" date="2016" name="Genome Biol. Evol.">
        <title>Gene Family Evolution Reflects Adaptation to Soil Environmental Stressors in the Genome of the Collembolan Orchesella cincta.</title>
        <authorList>
            <person name="Faddeeva-Vakhrusheva A."/>
            <person name="Derks M.F."/>
            <person name="Anvar S.Y."/>
            <person name="Agamennone V."/>
            <person name="Suring W."/>
            <person name="Smit S."/>
            <person name="van Straalen N.M."/>
            <person name="Roelofs D."/>
        </authorList>
    </citation>
    <scope>NUCLEOTIDE SEQUENCE [LARGE SCALE GENOMIC DNA]</scope>
    <source>
        <tissue evidence="11">Mixed pool</tissue>
    </source>
</reference>
<dbReference type="FunFam" id="3.30.160.60:FF:001289">
    <property type="entry name" value="Zinc finger protein 574"/>
    <property type="match status" value="1"/>
</dbReference>
<dbReference type="AlphaFoldDB" id="A0A1D2M2D7"/>
<dbReference type="InterPro" id="IPR050826">
    <property type="entry name" value="Krueppel_C2H2_ZnFinger"/>
</dbReference>
<dbReference type="Pfam" id="PF13894">
    <property type="entry name" value="zf-C2H2_4"/>
    <property type="match status" value="1"/>
</dbReference>
<dbReference type="GO" id="GO:0006357">
    <property type="term" value="P:regulation of transcription by RNA polymerase II"/>
    <property type="evidence" value="ECO:0007669"/>
    <property type="project" value="UniProtKB-ARBA"/>
</dbReference>
<dbReference type="GO" id="GO:0005634">
    <property type="term" value="C:nucleus"/>
    <property type="evidence" value="ECO:0007669"/>
    <property type="project" value="UniProtKB-SubCell"/>
</dbReference>
<feature type="domain" description="C2H2-type" evidence="10">
    <location>
        <begin position="32"/>
        <end position="60"/>
    </location>
</feature>
<evidence type="ECO:0000313" key="11">
    <source>
        <dbReference type="EMBL" id="ODM87081.1"/>
    </source>
</evidence>
<evidence type="ECO:0000256" key="3">
    <source>
        <dbReference type="ARBA" id="ARBA00022737"/>
    </source>
</evidence>
<accession>A0A1D2M2D7</accession>
<dbReference type="OrthoDB" id="6572853at2759"/>
<dbReference type="Pfam" id="PF00096">
    <property type="entry name" value="zf-C2H2"/>
    <property type="match status" value="2"/>
</dbReference>
<feature type="domain" description="C2H2-type" evidence="10">
    <location>
        <begin position="113"/>
        <end position="140"/>
    </location>
</feature>
<evidence type="ECO:0000256" key="1">
    <source>
        <dbReference type="ARBA" id="ARBA00004123"/>
    </source>
</evidence>
<keyword evidence="3" id="KW-0677">Repeat</keyword>
<comment type="caution">
    <text evidence="11">The sequence shown here is derived from an EMBL/GenBank/DDBJ whole genome shotgun (WGS) entry which is preliminary data.</text>
</comment>
<keyword evidence="2" id="KW-0479">Metal-binding</keyword>
<dbReference type="InterPro" id="IPR036236">
    <property type="entry name" value="Znf_C2H2_sf"/>
</dbReference>